<evidence type="ECO:0000313" key="1">
    <source>
        <dbReference type="EMBL" id="KIM44885.1"/>
    </source>
</evidence>
<protein>
    <submittedName>
        <fullName evidence="1">Uncharacterized protein</fullName>
    </submittedName>
</protein>
<name>A0A0C3C7P7_HEBCY</name>
<sequence>MVSGTARRVDSTVVGMTGILQLDVQMGLCGIVQEEKASRRSVSEDHRLDEIVRM</sequence>
<dbReference type="Proteomes" id="UP000053424">
    <property type="component" value="Unassembled WGS sequence"/>
</dbReference>
<keyword evidence="2" id="KW-1185">Reference proteome</keyword>
<dbReference type="HOGENOM" id="CLU_3050567_0_0_1"/>
<organism evidence="1 2">
    <name type="scientific">Hebeloma cylindrosporum</name>
    <dbReference type="NCBI Taxonomy" id="76867"/>
    <lineage>
        <taxon>Eukaryota</taxon>
        <taxon>Fungi</taxon>
        <taxon>Dikarya</taxon>
        <taxon>Basidiomycota</taxon>
        <taxon>Agaricomycotina</taxon>
        <taxon>Agaricomycetes</taxon>
        <taxon>Agaricomycetidae</taxon>
        <taxon>Agaricales</taxon>
        <taxon>Agaricineae</taxon>
        <taxon>Hymenogastraceae</taxon>
        <taxon>Hebeloma</taxon>
    </lineage>
</organism>
<reference evidence="1 2" key="1">
    <citation type="submission" date="2014-04" db="EMBL/GenBank/DDBJ databases">
        <authorList>
            <consortium name="DOE Joint Genome Institute"/>
            <person name="Kuo A."/>
            <person name="Gay G."/>
            <person name="Dore J."/>
            <person name="Kohler A."/>
            <person name="Nagy L.G."/>
            <person name="Floudas D."/>
            <person name="Copeland A."/>
            <person name="Barry K.W."/>
            <person name="Cichocki N."/>
            <person name="Veneault-Fourrey C."/>
            <person name="LaButti K."/>
            <person name="Lindquist E.A."/>
            <person name="Lipzen A."/>
            <person name="Lundell T."/>
            <person name="Morin E."/>
            <person name="Murat C."/>
            <person name="Sun H."/>
            <person name="Tunlid A."/>
            <person name="Henrissat B."/>
            <person name="Grigoriev I.V."/>
            <person name="Hibbett D.S."/>
            <person name="Martin F."/>
            <person name="Nordberg H.P."/>
            <person name="Cantor M.N."/>
            <person name="Hua S.X."/>
        </authorList>
    </citation>
    <scope>NUCLEOTIDE SEQUENCE [LARGE SCALE GENOMIC DNA]</scope>
    <source>
        <strain evidence="2">h7</strain>
    </source>
</reference>
<dbReference type="EMBL" id="KN831773">
    <property type="protein sequence ID" value="KIM44885.1"/>
    <property type="molecule type" value="Genomic_DNA"/>
</dbReference>
<accession>A0A0C3C7P7</accession>
<proteinExistence type="predicted"/>
<reference evidence="2" key="2">
    <citation type="submission" date="2015-01" db="EMBL/GenBank/DDBJ databases">
        <title>Evolutionary Origins and Diversification of the Mycorrhizal Mutualists.</title>
        <authorList>
            <consortium name="DOE Joint Genome Institute"/>
            <consortium name="Mycorrhizal Genomics Consortium"/>
            <person name="Kohler A."/>
            <person name="Kuo A."/>
            <person name="Nagy L.G."/>
            <person name="Floudas D."/>
            <person name="Copeland A."/>
            <person name="Barry K.W."/>
            <person name="Cichocki N."/>
            <person name="Veneault-Fourrey C."/>
            <person name="LaButti K."/>
            <person name="Lindquist E.A."/>
            <person name="Lipzen A."/>
            <person name="Lundell T."/>
            <person name="Morin E."/>
            <person name="Murat C."/>
            <person name="Riley R."/>
            <person name="Ohm R."/>
            <person name="Sun H."/>
            <person name="Tunlid A."/>
            <person name="Henrissat B."/>
            <person name="Grigoriev I.V."/>
            <person name="Hibbett D.S."/>
            <person name="Martin F."/>
        </authorList>
    </citation>
    <scope>NUCLEOTIDE SEQUENCE [LARGE SCALE GENOMIC DNA]</scope>
    <source>
        <strain evidence="2">h7</strain>
    </source>
</reference>
<gene>
    <name evidence="1" type="ORF">M413DRAFT_442853</name>
</gene>
<dbReference type="AlphaFoldDB" id="A0A0C3C7P7"/>
<evidence type="ECO:0000313" key="2">
    <source>
        <dbReference type="Proteomes" id="UP000053424"/>
    </source>
</evidence>